<dbReference type="GO" id="GO:0044780">
    <property type="term" value="P:bacterial-type flagellum assembly"/>
    <property type="evidence" value="ECO:0007669"/>
    <property type="project" value="InterPro"/>
</dbReference>
<feature type="domain" description="Flagella basal body P-ring formation protein FlgA SAF" evidence="1">
    <location>
        <begin position="172"/>
        <end position="291"/>
    </location>
</feature>
<dbReference type="InterPro" id="IPR039246">
    <property type="entry name" value="Flagellar_FlgA"/>
</dbReference>
<dbReference type="PANTHER" id="PTHR36307:SF1">
    <property type="entry name" value="FLAGELLA BASAL BODY P-RING FORMATION PROTEIN FLGA"/>
    <property type="match status" value="1"/>
</dbReference>
<evidence type="ECO:0000313" key="2">
    <source>
        <dbReference type="EMBL" id="SFV70882.1"/>
    </source>
</evidence>
<evidence type="ECO:0000259" key="1">
    <source>
        <dbReference type="Pfam" id="PF13144"/>
    </source>
</evidence>
<sequence>MLIKTTLLFSLFASCLYSQNILQNEYFINHDFVMLSDIIPNAKTDDKKLFSLEKDRHILRVKSKKLIQLLKKNGYKEYISRHRGYIQFTKQSPINRSKIIAQIKKLYKTKYSSITIQNISVEPNVYMDQLPSSYTVHFQENSYLSRKGILYIKTPKRREIFFHYLISAKVTIYQAKNSIKRGVQIDNRNCQKNSIMLDRFWAMPIQDINRHRYQSKYNIQAGRVITVRNVTPLDFIRRGSVVNIFMDEANMQITFSAKALQNGKLGDTINVRNRDGKKIAVVVTGKNRAEIK</sequence>
<gene>
    <name evidence="2" type="ORF">MNB_SM-5-1307</name>
</gene>
<dbReference type="InterPro" id="IPR017585">
    <property type="entry name" value="SAF_FlgA"/>
</dbReference>
<proteinExistence type="predicted"/>
<reference evidence="2" key="1">
    <citation type="submission" date="2016-10" db="EMBL/GenBank/DDBJ databases">
        <authorList>
            <person name="de Groot N.N."/>
        </authorList>
    </citation>
    <scope>NUCLEOTIDE SEQUENCE</scope>
</reference>
<accession>A0A1W1CYZ2</accession>
<protein>
    <submittedName>
        <fullName evidence="2">Flagellar basal-body P-ring formation protein FlgA</fullName>
    </submittedName>
</protein>
<dbReference type="Pfam" id="PF13144">
    <property type="entry name" value="ChapFlgA"/>
    <property type="match status" value="1"/>
</dbReference>
<dbReference type="PANTHER" id="PTHR36307">
    <property type="entry name" value="FLAGELLA BASAL BODY P-RING FORMATION PROTEIN FLGA"/>
    <property type="match status" value="1"/>
</dbReference>
<keyword evidence="2" id="KW-0966">Cell projection</keyword>
<dbReference type="AlphaFoldDB" id="A0A1W1CYZ2"/>
<name>A0A1W1CYZ2_9ZZZZ</name>
<dbReference type="NCBIfam" id="TIGR03170">
    <property type="entry name" value="flgA_cterm"/>
    <property type="match status" value="1"/>
</dbReference>
<dbReference type="Gene3D" id="2.30.30.760">
    <property type="match status" value="1"/>
</dbReference>
<keyword evidence="2" id="KW-0969">Cilium</keyword>
<dbReference type="EMBL" id="FPHH01000159">
    <property type="protein sequence ID" value="SFV70882.1"/>
    <property type="molecule type" value="Genomic_DNA"/>
</dbReference>
<organism evidence="2">
    <name type="scientific">hydrothermal vent metagenome</name>
    <dbReference type="NCBI Taxonomy" id="652676"/>
    <lineage>
        <taxon>unclassified sequences</taxon>
        <taxon>metagenomes</taxon>
        <taxon>ecological metagenomes</taxon>
    </lineage>
</organism>
<dbReference type="PROSITE" id="PS51257">
    <property type="entry name" value="PROKAR_LIPOPROTEIN"/>
    <property type="match status" value="1"/>
</dbReference>
<keyword evidence="2" id="KW-0282">Flagellum</keyword>